<organism evidence="1">
    <name type="scientific">Anguilla anguilla</name>
    <name type="common">European freshwater eel</name>
    <name type="synonym">Muraena anguilla</name>
    <dbReference type="NCBI Taxonomy" id="7936"/>
    <lineage>
        <taxon>Eukaryota</taxon>
        <taxon>Metazoa</taxon>
        <taxon>Chordata</taxon>
        <taxon>Craniata</taxon>
        <taxon>Vertebrata</taxon>
        <taxon>Euteleostomi</taxon>
        <taxon>Actinopterygii</taxon>
        <taxon>Neopterygii</taxon>
        <taxon>Teleostei</taxon>
        <taxon>Anguilliformes</taxon>
        <taxon>Anguillidae</taxon>
        <taxon>Anguilla</taxon>
    </lineage>
</organism>
<reference evidence="1" key="1">
    <citation type="submission" date="2014-11" db="EMBL/GenBank/DDBJ databases">
        <authorList>
            <person name="Amaro Gonzalez C."/>
        </authorList>
    </citation>
    <scope>NUCLEOTIDE SEQUENCE</scope>
</reference>
<sequence>MYWCLMKGPLLVGYSSCSLSLMLYGS</sequence>
<dbReference type="AlphaFoldDB" id="A0A0E9QAZ0"/>
<accession>A0A0E9QAZ0</accession>
<protein>
    <submittedName>
        <fullName evidence="1">Uncharacterized protein</fullName>
    </submittedName>
</protein>
<evidence type="ECO:0000313" key="1">
    <source>
        <dbReference type="EMBL" id="JAH14046.1"/>
    </source>
</evidence>
<reference evidence="1" key="2">
    <citation type="journal article" date="2015" name="Fish Shellfish Immunol.">
        <title>Early steps in the European eel (Anguilla anguilla)-Vibrio vulnificus interaction in the gills: Role of the RtxA13 toxin.</title>
        <authorList>
            <person name="Callol A."/>
            <person name="Pajuelo D."/>
            <person name="Ebbesson L."/>
            <person name="Teles M."/>
            <person name="MacKenzie S."/>
            <person name="Amaro C."/>
        </authorList>
    </citation>
    <scope>NUCLEOTIDE SEQUENCE</scope>
</reference>
<name>A0A0E9QAZ0_ANGAN</name>
<dbReference type="EMBL" id="GBXM01094531">
    <property type="protein sequence ID" value="JAH14046.1"/>
    <property type="molecule type" value="Transcribed_RNA"/>
</dbReference>
<proteinExistence type="predicted"/>